<accession>A0A850LEF6</accession>
<gene>
    <name evidence="3" type="ORF">HW564_05920</name>
</gene>
<feature type="region of interest" description="Disordered" evidence="1">
    <location>
        <begin position="40"/>
        <end position="61"/>
    </location>
</feature>
<evidence type="ECO:0000256" key="1">
    <source>
        <dbReference type="SAM" id="MobiDB-lite"/>
    </source>
</evidence>
<feature type="domain" description="TPM" evidence="2">
    <location>
        <begin position="73"/>
        <end position="198"/>
    </location>
</feature>
<protein>
    <submittedName>
        <fullName evidence="3">TPM domain-containing protein</fullName>
    </submittedName>
</protein>
<evidence type="ECO:0000313" key="4">
    <source>
        <dbReference type="Proteomes" id="UP000565723"/>
    </source>
</evidence>
<sequence>MTKQDIRVALTIVALVLGLGWAIGYGIGLMTRPASVVPENPPHDALKSPARKAPRSGAVSGDTRYPDYEELYVNDYADLLDPAAEDRLRDKLIALYGHNGVEMTVLTIDTMGTYGHGGAIEPFATGLFNNWGIGDAERNDGVLVLIVRFDRKMRIEIGAGYERAWDARMQRVIDAGFLPYFRRDEYQEGIEAGVDETIRELTGAYPGAWDMGTAQRGWSWLARAVDRIGEWVLSLLLVPLGGAALWVRRYLRNRTRPCAQCRTPMLRAGEEADDEHLDGGQRLEEYLKSVDYDVWHCPDCGHIDIHRYKSWFSGYGACPQCNYRTLSTTSTVLSAATKTREGRKRVEYDCAHCGHHDSEIRTIPKISDSNSGGSGRSSFGGGSSSGGGASGSW</sequence>
<proteinExistence type="predicted"/>
<reference evidence="3 4" key="1">
    <citation type="journal article" date="2020" name="Proc. Natl. Acad. Sci. U.S.A.">
        <title>Ecological drivers of bacterial community assembly in synthetic phycospheres.</title>
        <authorList>
            <person name="Fu H."/>
            <person name="Uchimiya M."/>
            <person name="Gore J."/>
            <person name="Moran M.A."/>
        </authorList>
    </citation>
    <scope>NUCLEOTIDE SEQUENCE [LARGE SCALE GENOMIC DNA]</scope>
    <source>
        <strain evidence="3">HF-Din03</strain>
    </source>
</reference>
<dbReference type="RefSeq" id="WP_011048649.1">
    <property type="nucleotide sequence ID" value="NZ_CP076685.1"/>
</dbReference>
<evidence type="ECO:0000259" key="2">
    <source>
        <dbReference type="Pfam" id="PF04536"/>
    </source>
</evidence>
<name>A0A850LEF6_9RHOB</name>
<dbReference type="PANTHER" id="PTHR30373:SF2">
    <property type="entry name" value="UPF0603 PROTEIN YGCG"/>
    <property type="match status" value="1"/>
</dbReference>
<comment type="caution">
    <text evidence="3">The sequence shown here is derived from an EMBL/GenBank/DDBJ whole genome shotgun (WGS) entry which is preliminary data.</text>
</comment>
<dbReference type="EMBL" id="JABXIY010000014">
    <property type="protein sequence ID" value="NVK96451.1"/>
    <property type="molecule type" value="Genomic_DNA"/>
</dbReference>
<organism evidence="3 4">
    <name type="scientific">Ruegeria pomeroyi</name>
    <dbReference type="NCBI Taxonomy" id="89184"/>
    <lineage>
        <taxon>Bacteria</taxon>
        <taxon>Pseudomonadati</taxon>
        <taxon>Pseudomonadota</taxon>
        <taxon>Alphaproteobacteria</taxon>
        <taxon>Rhodobacterales</taxon>
        <taxon>Roseobacteraceae</taxon>
        <taxon>Ruegeria</taxon>
    </lineage>
</organism>
<feature type="region of interest" description="Disordered" evidence="1">
    <location>
        <begin position="363"/>
        <end position="393"/>
    </location>
</feature>
<feature type="compositionally biased region" description="Gly residues" evidence="1">
    <location>
        <begin position="372"/>
        <end position="393"/>
    </location>
</feature>
<dbReference type="InterPro" id="IPR007621">
    <property type="entry name" value="TPM_dom"/>
</dbReference>
<dbReference type="Pfam" id="PF04536">
    <property type="entry name" value="TPM_phosphatase"/>
    <property type="match status" value="1"/>
</dbReference>
<dbReference type="Proteomes" id="UP000565723">
    <property type="component" value="Unassembled WGS sequence"/>
</dbReference>
<dbReference type="Gene3D" id="3.10.310.50">
    <property type="match status" value="1"/>
</dbReference>
<dbReference type="PANTHER" id="PTHR30373">
    <property type="entry name" value="UPF0603 PROTEIN YGCG"/>
    <property type="match status" value="1"/>
</dbReference>
<evidence type="ECO:0000313" key="3">
    <source>
        <dbReference type="EMBL" id="NVK96451.1"/>
    </source>
</evidence>
<dbReference type="AlphaFoldDB" id="A0A850LEF6"/>